<dbReference type="AlphaFoldDB" id="A0A326U7T2"/>
<dbReference type="RefSeq" id="WP_111321982.1">
    <property type="nucleotide sequence ID" value="NZ_BIFX01000003.1"/>
</dbReference>
<proteinExistence type="predicted"/>
<evidence type="ECO:0000313" key="2">
    <source>
        <dbReference type="Proteomes" id="UP000248806"/>
    </source>
</evidence>
<protein>
    <submittedName>
        <fullName evidence="1">Uncharacterized protein</fullName>
    </submittedName>
</protein>
<dbReference type="Proteomes" id="UP000248806">
    <property type="component" value="Unassembled WGS sequence"/>
</dbReference>
<dbReference type="EMBL" id="QKUF01000006">
    <property type="protein sequence ID" value="PZW31229.1"/>
    <property type="molecule type" value="Genomic_DNA"/>
</dbReference>
<accession>A0A326U7T2</accession>
<evidence type="ECO:0000313" key="1">
    <source>
        <dbReference type="EMBL" id="PZW31229.1"/>
    </source>
</evidence>
<sequence>MTFQQQNRLGVYRELVSRQYRAGGSLAQVEFDEQEYAVLQELARSIFKQLAALDDLEARRPNLLQAYLKEGYILLAYACEYIRHTLYLKEYKFWEDFLPELGASGITYSYPLAELLWLTYAQAHIPRRGQQRYEQHTDQTRRLIIKSLTDALPGVASLERKQFIDFFCWFYQYRFVSHQNPYSLEVQSILQGYQRQTGDSLPIHHKAYPRFREDLFKLAELIERIAEGTYPDQESLKALLEQNETPSFFRRQKDIILSVYQRFRNALRPERFLELLLSLPSDTQISTPAHRVVNISRVHYQSNMLHYGYYQIGKTRYQVVPFDWLWLEAIQQWPINRLIPLRQNHYIAYKKAQPFEVRKGEQRIHVTRRCYDEQGNSFYLYVDEITPGELLLIDTQKVQASQGLSVKIALELTFEEQRPAILLTFPWVRVGFWNQTIRTLTVRTSQGDTQQWPLYPTDTGGVQSESHMPGLLLKRIDCDLSIEYSFETLPSKYMHKTLDDALLFASSTRQNVPAGTRRKWGDTLYYLFVKQGCSIWHAPHIALENVESYSTSYRVYRVIWKETEKPFQLSAGLCRWTFKQPGKFSISIQPENGSSVHLKHGQFYAFNQLQINTNRSLEGLRCQLAYRDEQVTLPITLTEIAEQCYRLDQKTLRSLHTFTRARYGKWQLHFLQEDEVIEQCTFSLIPSVEISASSYPLIEGQPTTLEISASHPLFGPPERPTRQTSIQVTAEAVTPASPIDTQQHFPEGVQELTAPRLTVPLSFPTLAQTIDLCFSPPLFGIRFYQRSSGTTWQRVERLQYYYIAHSLLYIFSVPESEIRLYAGKQLLGTYHTNSAGNALLNDLQILAPCCLSEYTTFTLTSGQKALSFEVHRPPRILESHLQANKLTLTLEGPPRTGVELSLLDEHDRSHYYQYISCSLKKHTFILDIPVDRVKTRYCTLIASYLLSNQTKQATGFHWRIDTAAHPNIPSSWLEAGLGLSDASLLEYLAEQV</sequence>
<comment type="caution">
    <text evidence="1">The sequence shown here is derived from an EMBL/GenBank/DDBJ whole genome shotgun (WGS) entry which is preliminary data.</text>
</comment>
<name>A0A326U7T2_THEHA</name>
<keyword evidence="2" id="KW-1185">Reference proteome</keyword>
<gene>
    <name evidence="1" type="ORF">EI42_02326</name>
</gene>
<organism evidence="1 2">
    <name type="scientific">Thermosporothrix hazakensis</name>
    <dbReference type="NCBI Taxonomy" id="644383"/>
    <lineage>
        <taxon>Bacteria</taxon>
        <taxon>Bacillati</taxon>
        <taxon>Chloroflexota</taxon>
        <taxon>Ktedonobacteria</taxon>
        <taxon>Ktedonobacterales</taxon>
        <taxon>Thermosporotrichaceae</taxon>
        <taxon>Thermosporothrix</taxon>
    </lineage>
</organism>
<reference evidence="1 2" key="1">
    <citation type="submission" date="2018-06" db="EMBL/GenBank/DDBJ databases">
        <title>Genomic Encyclopedia of Archaeal and Bacterial Type Strains, Phase II (KMG-II): from individual species to whole genera.</title>
        <authorList>
            <person name="Goeker M."/>
        </authorList>
    </citation>
    <scope>NUCLEOTIDE SEQUENCE [LARGE SCALE GENOMIC DNA]</scope>
    <source>
        <strain evidence="1 2">ATCC BAA-1881</strain>
    </source>
</reference>